<evidence type="ECO:0000313" key="5">
    <source>
        <dbReference type="Proteomes" id="UP000015354"/>
    </source>
</evidence>
<accession>S9VC81</accession>
<dbReference type="Proteomes" id="UP000015354">
    <property type="component" value="Unassembled WGS sequence"/>
</dbReference>
<organism evidence="4 5">
    <name type="scientific">Strigomonas culicis</name>
    <dbReference type="NCBI Taxonomy" id="28005"/>
    <lineage>
        <taxon>Eukaryota</taxon>
        <taxon>Discoba</taxon>
        <taxon>Euglenozoa</taxon>
        <taxon>Kinetoplastea</taxon>
        <taxon>Metakinetoplastina</taxon>
        <taxon>Trypanosomatida</taxon>
        <taxon>Trypanosomatidae</taxon>
        <taxon>Strigomonadinae</taxon>
        <taxon>Strigomonas</taxon>
    </lineage>
</organism>
<dbReference type="SUPFAM" id="SSF55724">
    <property type="entry name" value="Mog1p/PsbP-like"/>
    <property type="match status" value="1"/>
</dbReference>
<keyword evidence="2" id="KW-0813">Transport</keyword>
<evidence type="ECO:0000256" key="2">
    <source>
        <dbReference type="ARBA" id="ARBA00022448"/>
    </source>
</evidence>
<dbReference type="Pfam" id="PF04603">
    <property type="entry name" value="Mog1"/>
    <property type="match status" value="1"/>
</dbReference>
<sequence>MEFKTIDLYGGAMRCAVPCVVEDMSAFRQVPDHQEVWSDPATGCTVIVELLARQERVSDGAASDFFYRDLAKDNGCSAAQVQVAAAAALPPAAYPRLAARGPGRVSCAYGCLTTGTQLISKYTNEQGKESEVFVGLVVLRLPPPVATEVLVSVSAPVRVHPDSSDARKIERLLSPAESTEVLRRAVESLEIVDDGLFVAE</sequence>
<comment type="caution">
    <text evidence="4">The sequence shown here is derived from an EMBL/GenBank/DDBJ whole genome shotgun (WGS) entry which is preliminary data.</text>
</comment>
<dbReference type="OrthoDB" id="10255285at2759"/>
<dbReference type="Gene3D" id="3.40.1000.10">
    <property type="entry name" value="Mog1/PsbP, alpha/beta/alpha sandwich"/>
    <property type="match status" value="1"/>
</dbReference>
<proteinExistence type="inferred from homology"/>
<dbReference type="GO" id="GO:0006606">
    <property type="term" value="P:protein import into nucleus"/>
    <property type="evidence" value="ECO:0007669"/>
    <property type="project" value="TreeGrafter"/>
</dbReference>
<dbReference type="GO" id="GO:0031267">
    <property type="term" value="F:small GTPase binding"/>
    <property type="evidence" value="ECO:0007669"/>
    <property type="project" value="TreeGrafter"/>
</dbReference>
<keyword evidence="3" id="KW-0653">Protein transport</keyword>
<dbReference type="InterPro" id="IPR007681">
    <property type="entry name" value="Mog1"/>
</dbReference>
<evidence type="ECO:0000256" key="3">
    <source>
        <dbReference type="ARBA" id="ARBA00022927"/>
    </source>
</evidence>
<dbReference type="PANTHER" id="PTHR15837:SF0">
    <property type="entry name" value="RAN GUANINE NUCLEOTIDE RELEASE FACTOR"/>
    <property type="match status" value="1"/>
</dbReference>
<reference evidence="4 5" key="1">
    <citation type="journal article" date="2013" name="PLoS ONE">
        <title>Predicting the Proteins of Angomonas deanei, Strigomonas culicis and Their Respective Endosymbionts Reveals New Aspects of the Trypanosomatidae Family.</title>
        <authorList>
            <person name="Motta M.C."/>
            <person name="Martins A.C."/>
            <person name="de Souza S.S."/>
            <person name="Catta-Preta C.M."/>
            <person name="Silva R."/>
            <person name="Klein C.C."/>
            <person name="de Almeida L.G."/>
            <person name="de Lima Cunha O."/>
            <person name="Ciapina L.P."/>
            <person name="Brocchi M."/>
            <person name="Colabardini A.C."/>
            <person name="de Araujo Lima B."/>
            <person name="Machado C.R."/>
            <person name="de Almeida Soares C.M."/>
            <person name="Probst C.M."/>
            <person name="de Menezes C.B."/>
            <person name="Thompson C.E."/>
            <person name="Bartholomeu D.C."/>
            <person name="Gradia D.F."/>
            <person name="Pavoni D.P."/>
            <person name="Grisard E.C."/>
            <person name="Fantinatti-Garboggini F."/>
            <person name="Marchini F.K."/>
            <person name="Rodrigues-Luiz G.F."/>
            <person name="Wagner G."/>
            <person name="Goldman G.H."/>
            <person name="Fietto J.L."/>
            <person name="Elias M.C."/>
            <person name="Goldman M.H."/>
            <person name="Sagot M.F."/>
            <person name="Pereira M."/>
            <person name="Stoco P.H."/>
            <person name="de Mendonca-Neto R.P."/>
            <person name="Teixeira S.M."/>
            <person name="Maciel T.E."/>
            <person name="de Oliveira Mendes T.A."/>
            <person name="Urmenyi T.P."/>
            <person name="de Souza W."/>
            <person name="Schenkman S."/>
            <person name="de Vasconcelos A.T."/>
        </authorList>
    </citation>
    <scope>NUCLEOTIDE SEQUENCE [LARGE SCALE GENOMIC DNA]</scope>
</reference>
<dbReference type="AlphaFoldDB" id="S9VC81"/>
<dbReference type="InterPro" id="IPR016123">
    <property type="entry name" value="Mog1/PsbP_a/b/a-sand"/>
</dbReference>
<protein>
    <submittedName>
        <fullName evidence="4">Ran-binding protein</fullName>
    </submittedName>
</protein>
<comment type="similarity">
    <text evidence="1">Belongs to the MOG1 family.</text>
</comment>
<evidence type="ECO:0000313" key="4">
    <source>
        <dbReference type="EMBL" id="EPY20635.1"/>
    </source>
</evidence>
<dbReference type="EMBL" id="ATMH01008906">
    <property type="protein sequence ID" value="EPY20635.1"/>
    <property type="molecule type" value="Genomic_DNA"/>
</dbReference>
<dbReference type="GO" id="GO:0005085">
    <property type="term" value="F:guanyl-nucleotide exchange factor activity"/>
    <property type="evidence" value="ECO:0007669"/>
    <property type="project" value="TreeGrafter"/>
</dbReference>
<dbReference type="GO" id="GO:0005634">
    <property type="term" value="C:nucleus"/>
    <property type="evidence" value="ECO:0007669"/>
    <property type="project" value="TreeGrafter"/>
</dbReference>
<gene>
    <name evidence="4" type="ORF">STCU_08906</name>
</gene>
<name>S9VC81_9TRYP</name>
<evidence type="ECO:0000256" key="1">
    <source>
        <dbReference type="ARBA" id="ARBA00010307"/>
    </source>
</evidence>
<dbReference type="PANTHER" id="PTHR15837">
    <property type="entry name" value="RAN GUANINE NUCLEOTIDE RELEASE FACTOR"/>
    <property type="match status" value="1"/>
</dbReference>
<keyword evidence="5" id="KW-1185">Reference proteome</keyword>